<proteinExistence type="predicted"/>
<organism evidence="1 2">
    <name type="scientific">Zarconia navalis LEGE 11467</name>
    <dbReference type="NCBI Taxonomy" id="1828826"/>
    <lineage>
        <taxon>Bacteria</taxon>
        <taxon>Bacillati</taxon>
        <taxon>Cyanobacteriota</taxon>
        <taxon>Cyanophyceae</taxon>
        <taxon>Oscillatoriophycideae</taxon>
        <taxon>Oscillatoriales</taxon>
        <taxon>Oscillatoriales incertae sedis</taxon>
        <taxon>Zarconia</taxon>
        <taxon>Zarconia navalis</taxon>
    </lineage>
</organism>
<dbReference type="CDD" id="cd10450">
    <property type="entry name" value="GIY-YIG_AtGrxS16_like"/>
    <property type="match status" value="1"/>
</dbReference>
<gene>
    <name evidence="1" type="ORF">IQ235_09295</name>
</gene>
<evidence type="ECO:0000313" key="1">
    <source>
        <dbReference type="EMBL" id="MBE9040974.1"/>
    </source>
</evidence>
<dbReference type="Proteomes" id="UP000621799">
    <property type="component" value="Unassembled WGS sequence"/>
</dbReference>
<keyword evidence="2" id="KW-1185">Reference proteome</keyword>
<dbReference type="RefSeq" id="WP_264321205.1">
    <property type="nucleotide sequence ID" value="NZ_JADEXN010000137.1"/>
</dbReference>
<comment type="caution">
    <text evidence="1">The sequence shown here is derived from an EMBL/GenBank/DDBJ whole genome shotgun (WGS) entry which is preliminary data.</text>
</comment>
<dbReference type="AlphaFoldDB" id="A0A928Z8U4"/>
<accession>A0A928Z8U4</accession>
<reference evidence="1" key="1">
    <citation type="submission" date="2020-10" db="EMBL/GenBank/DDBJ databases">
        <authorList>
            <person name="Castelo-Branco R."/>
            <person name="Eusebio N."/>
            <person name="Adriana R."/>
            <person name="Vieira A."/>
            <person name="Brugerolle De Fraissinette N."/>
            <person name="Rezende De Castro R."/>
            <person name="Schneider M.P."/>
            <person name="Vasconcelos V."/>
            <person name="Leao P.N."/>
        </authorList>
    </citation>
    <scope>NUCLEOTIDE SEQUENCE</scope>
    <source>
        <strain evidence="1">LEGE 11467</strain>
    </source>
</reference>
<dbReference type="InterPro" id="IPR049578">
    <property type="entry name" value="CAXIP1-like_GIY-YIG_dom"/>
</dbReference>
<name>A0A928Z8U4_9CYAN</name>
<dbReference type="EMBL" id="JADEXN010000137">
    <property type="protein sequence ID" value="MBE9040974.1"/>
    <property type="molecule type" value="Genomic_DNA"/>
</dbReference>
<sequence length="183" mass="20923">MTTQTQILTLSDLEYVPYLDDSGCILEDPFQRKVGVYAIFDANKVLQFIGYSRDIYLSLKQHLIRQPQQCHWVKCQTIDRPNRTILENIQNAWIAENGSTPSGNGADVVQWTQPIDVKPLMSAEERESLARVAGEDLPKIKLLKKISRRVEAEILAELEQRGVKMQLRFNPKLKETGLLDLKS</sequence>
<evidence type="ECO:0000313" key="2">
    <source>
        <dbReference type="Proteomes" id="UP000621799"/>
    </source>
</evidence>
<protein>
    <submittedName>
        <fullName evidence="1">GIY-YIG nuclease family protein</fullName>
    </submittedName>
</protein>